<dbReference type="PROSITE" id="PS00372">
    <property type="entry name" value="PTS_EIIA_TYPE_2_HIS"/>
    <property type="match status" value="1"/>
</dbReference>
<feature type="domain" description="PTS EIIA type-2" evidence="8">
    <location>
        <begin position="2"/>
        <end position="140"/>
    </location>
</feature>
<dbReference type="HAMAP" id="MF_00196">
    <property type="entry name" value="Mannitol_dehydrog"/>
    <property type="match status" value="1"/>
</dbReference>
<dbReference type="SUPFAM" id="SSF51735">
    <property type="entry name" value="NAD(P)-binding Rossmann-fold domains"/>
    <property type="match status" value="1"/>
</dbReference>
<dbReference type="CDD" id="cd00211">
    <property type="entry name" value="PTS_IIA_fru"/>
    <property type="match status" value="1"/>
</dbReference>
<evidence type="ECO:0000313" key="9">
    <source>
        <dbReference type="EMBL" id="KAF4325851.1"/>
    </source>
</evidence>
<dbReference type="InterPro" id="IPR023027">
    <property type="entry name" value="Mannitol_DH_CS"/>
</dbReference>
<comment type="caution">
    <text evidence="9">The sequence shown here is derived from an EMBL/GenBank/DDBJ whole genome shotgun (WGS) entry which is preliminary data.</text>
</comment>
<dbReference type="PRINTS" id="PR00084">
    <property type="entry name" value="MTLDHDRGNASE"/>
</dbReference>
<dbReference type="InterPro" id="IPR013131">
    <property type="entry name" value="Mannitol_DH_N"/>
</dbReference>
<dbReference type="InterPro" id="IPR013118">
    <property type="entry name" value="Mannitol_DH_C"/>
</dbReference>
<dbReference type="Proteomes" id="UP000702964">
    <property type="component" value="Unassembled WGS sequence"/>
</dbReference>
<gene>
    <name evidence="9" type="ORF">G195_000585</name>
</gene>
<dbReference type="NCBIfam" id="NF002649">
    <property type="entry name" value="PRK02318.2-1"/>
    <property type="match status" value="1"/>
</dbReference>
<dbReference type="PROSITE" id="PS51094">
    <property type="entry name" value="PTS_EIIA_TYPE_2"/>
    <property type="match status" value="1"/>
</dbReference>
<dbReference type="NCBIfam" id="NF002646">
    <property type="entry name" value="PRK02318.1-2"/>
    <property type="match status" value="1"/>
</dbReference>
<evidence type="ECO:0000256" key="4">
    <source>
        <dbReference type="ARBA" id="ARBA00016219"/>
    </source>
</evidence>
<evidence type="ECO:0000256" key="7">
    <source>
        <dbReference type="ARBA" id="ARBA00048615"/>
    </source>
</evidence>
<dbReference type="InterPro" id="IPR016152">
    <property type="entry name" value="PTrfase/Anion_transptr"/>
</dbReference>
<name>A0A8J4WRC2_9STRA</name>
<dbReference type="Pfam" id="PF01232">
    <property type="entry name" value="Mannitol_dh"/>
    <property type="match status" value="1"/>
</dbReference>
<evidence type="ECO:0000256" key="5">
    <source>
        <dbReference type="ARBA" id="ARBA00023002"/>
    </source>
</evidence>
<dbReference type="InterPro" id="IPR036291">
    <property type="entry name" value="NAD(P)-bd_dom_sf"/>
</dbReference>
<dbReference type="Gene3D" id="3.40.50.720">
    <property type="entry name" value="NAD(P)-binding Rossmann-like Domain"/>
    <property type="match status" value="1"/>
</dbReference>
<reference evidence="9" key="1">
    <citation type="journal article" date="2015" name="Genom Data">
        <title>Draft genome sequences of Phytophthora kernoviae and Phytophthora ramorum lineage EU2 from Scotland.</title>
        <authorList>
            <person name="Sambles C."/>
            <person name="Schlenzig A."/>
            <person name="O'Neill P."/>
            <person name="Grant M."/>
            <person name="Studholme D.J."/>
        </authorList>
    </citation>
    <scope>NUCLEOTIDE SEQUENCE</scope>
    <source>
        <strain evidence="9">00238/432</strain>
    </source>
</reference>
<dbReference type="Pfam" id="PF08125">
    <property type="entry name" value="Mannitol_dh_C"/>
    <property type="match status" value="1"/>
</dbReference>
<organism evidence="9 10">
    <name type="scientific">Phytophthora kernoviae 00238/432</name>
    <dbReference type="NCBI Taxonomy" id="1284355"/>
    <lineage>
        <taxon>Eukaryota</taxon>
        <taxon>Sar</taxon>
        <taxon>Stramenopiles</taxon>
        <taxon>Oomycota</taxon>
        <taxon>Peronosporomycetes</taxon>
        <taxon>Peronosporales</taxon>
        <taxon>Peronosporaceae</taxon>
        <taxon>Phytophthora</taxon>
    </lineage>
</organism>
<dbReference type="NCBIfam" id="NF002647">
    <property type="entry name" value="PRK02318.1-3"/>
    <property type="match status" value="1"/>
</dbReference>
<dbReference type="InterPro" id="IPR000669">
    <property type="entry name" value="Mannitol_DH"/>
</dbReference>
<dbReference type="GO" id="GO:0005829">
    <property type="term" value="C:cytosol"/>
    <property type="evidence" value="ECO:0007669"/>
    <property type="project" value="TreeGrafter"/>
</dbReference>
<evidence type="ECO:0000256" key="6">
    <source>
        <dbReference type="ARBA" id="ARBA00023027"/>
    </source>
</evidence>
<keyword evidence="5" id="KW-0560">Oxidoreductase</keyword>
<dbReference type="InterPro" id="IPR023028">
    <property type="entry name" value="Mannitol_1_phos_5_DH"/>
</dbReference>
<comment type="subunit">
    <text evidence="2">Monomer.</text>
</comment>
<accession>A0A8J4WRC2</accession>
<dbReference type="InterPro" id="IPR013328">
    <property type="entry name" value="6PGD_dom2"/>
</dbReference>
<dbReference type="NCBIfam" id="NF002652">
    <property type="entry name" value="PRK02318.2-5"/>
    <property type="match status" value="1"/>
</dbReference>
<dbReference type="EC" id="1.1.1.17" evidence="3"/>
<dbReference type="SUPFAM" id="SSF55804">
    <property type="entry name" value="Phoshotransferase/anion transport protein"/>
    <property type="match status" value="1"/>
</dbReference>
<dbReference type="AlphaFoldDB" id="A0A8J4WRC2"/>
<keyword evidence="6" id="KW-0520">NAD</keyword>
<protein>
    <recommendedName>
        <fullName evidence="4">Mannitol-1-phosphate 5-dehydrogenase</fullName>
        <ecNumber evidence="3">1.1.1.17</ecNumber>
    </recommendedName>
</protein>
<dbReference type="SUPFAM" id="SSF48179">
    <property type="entry name" value="6-phosphogluconate dehydrogenase C-terminal domain-like"/>
    <property type="match status" value="1"/>
</dbReference>
<proteinExistence type="inferred from homology"/>
<evidence type="ECO:0000259" key="8">
    <source>
        <dbReference type="PROSITE" id="PS51094"/>
    </source>
</evidence>
<dbReference type="PANTHER" id="PTHR30524">
    <property type="entry name" value="MANNITOL-1-PHOSPHATE 5-DEHYDROGENASE"/>
    <property type="match status" value="1"/>
</dbReference>
<dbReference type="Gene3D" id="3.40.930.10">
    <property type="entry name" value="Mannitol-specific EII, Chain A"/>
    <property type="match status" value="1"/>
</dbReference>
<comment type="catalytic activity">
    <reaction evidence="7">
        <text>D-mannitol 1-phosphate + NAD(+) = beta-D-fructose 6-phosphate + NADH + H(+)</text>
        <dbReference type="Rhea" id="RHEA:19661"/>
        <dbReference type="ChEBI" id="CHEBI:15378"/>
        <dbReference type="ChEBI" id="CHEBI:57540"/>
        <dbReference type="ChEBI" id="CHEBI:57634"/>
        <dbReference type="ChEBI" id="CHEBI:57945"/>
        <dbReference type="ChEBI" id="CHEBI:61381"/>
        <dbReference type="EC" id="1.1.1.17"/>
    </reaction>
</comment>
<dbReference type="InterPro" id="IPR008927">
    <property type="entry name" value="6-PGluconate_DH-like_C_sf"/>
</dbReference>
<evidence type="ECO:0000256" key="2">
    <source>
        <dbReference type="ARBA" id="ARBA00011245"/>
    </source>
</evidence>
<evidence type="ECO:0000256" key="3">
    <source>
        <dbReference type="ARBA" id="ARBA00012939"/>
    </source>
</evidence>
<reference evidence="9" key="2">
    <citation type="submission" date="2020-02" db="EMBL/GenBank/DDBJ databases">
        <authorList>
            <person name="Studholme D.J."/>
        </authorList>
    </citation>
    <scope>NUCLEOTIDE SEQUENCE</scope>
    <source>
        <strain evidence="9">00238/432</strain>
    </source>
</reference>
<dbReference type="GO" id="GO:0019592">
    <property type="term" value="P:mannitol catabolic process"/>
    <property type="evidence" value="ECO:0007669"/>
    <property type="project" value="TreeGrafter"/>
</dbReference>
<dbReference type="EMBL" id="AOFI03000002">
    <property type="protein sequence ID" value="KAF4325851.1"/>
    <property type="molecule type" value="Genomic_DNA"/>
</dbReference>
<sequence>MSVLTKDKVIMNATAQDKYEAIRMAGQILKDAGHITAEYIDKMLEREEIVSTYVGNGLAIPHGTKESKSFILSTGISVIQFPQGVDFGEEKAYMVIGIAAQGGEHMEILTSIAVICAEEENMEALRNIGRGFIGLILSRAGYNVVFSDVNQELVKALEQRGEYTVELANEAKDLETVTGVSAIDGTNLDTVAQNVAEAELITTAVGVGILKHIAPGIAKGLTARLGTGDVFQPLHIIACENAIGASTQLKEHVYGLLDERTRLLADQYVYFPDSAVDRIVPIQHHEDPLHVQVEPFYEWVVDRSQMAPAFKPVEGVMYVDDLEPYIERKLFTVNTGHCIAAYIGYVNGFDTIQKAIADEKVKSIVYGALQETGAVLVKRFGFNADDHQLYIAKILERFVNPHLTDEVTRVGRSPLRKLSPNDRLVRPALQAYEYGTETTHLAMGMAAACKFDISEDPEAVELQTTIKQKGIEAALSQYTSMDENHPVLKQAVAHYQQMKK</sequence>
<evidence type="ECO:0000256" key="1">
    <source>
        <dbReference type="ARBA" id="ARBA00006541"/>
    </source>
</evidence>
<dbReference type="PROSITE" id="PS00974">
    <property type="entry name" value="MANNITOL_DHGENASE"/>
    <property type="match status" value="1"/>
</dbReference>
<dbReference type="InterPro" id="IPR002178">
    <property type="entry name" value="PTS_EIIA_type-2_dom"/>
</dbReference>
<dbReference type="GO" id="GO:0008926">
    <property type="term" value="F:mannitol-1-phosphate 5-dehydrogenase activity"/>
    <property type="evidence" value="ECO:0007669"/>
    <property type="project" value="UniProtKB-EC"/>
</dbReference>
<comment type="similarity">
    <text evidence="1">Belongs to the mannitol dehydrogenase family.</text>
</comment>
<evidence type="ECO:0000313" key="10">
    <source>
        <dbReference type="Proteomes" id="UP000702964"/>
    </source>
</evidence>
<dbReference type="PANTHER" id="PTHR30524:SF0">
    <property type="entry name" value="ALTRONATE OXIDOREDUCTASE-RELATED"/>
    <property type="match status" value="1"/>
</dbReference>
<dbReference type="Gene3D" id="1.10.1040.10">
    <property type="entry name" value="N-(1-d-carboxylethyl)-l-norvaline Dehydrogenase, domain 2"/>
    <property type="match status" value="1"/>
</dbReference>